<organism evidence="2 3">
    <name type="scientific">Melipona bicolor</name>
    <dbReference type="NCBI Taxonomy" id="60889"/>
    <lineage>
        <taxon>Eukaryota</taxon>
        <taxon>Metazoa</taxon>
        <taxon>Ecdysozoa</taxon>
        <taxon>Arthropoda</taxon>
        <taxon>Hexapoda</taxon>
        <taxon>Insecta</taxon>
        <taxon>Pterygota</taxon>
        <taxon>Neoptera</taxon>
        <taxon>Endopterygota</taxon>
        <taxon>Hymenoptera</taxon>
        <taxon>Apocrita</taxon>
        <taxon>Aculeata</taxon>
        <taxon>Apoidea</taxon>
        <taxon>Anthophila</taxon>
        <taxon>Apidae</taxon>
        <taxon>Melipona</taxon>
    </lineage>
</organism>
<name>A0AA40GFA7_9HYME</name>
<evidence type="ECO:0000313" key="2">
    <source>
        <dbReference type="EMBL" id="KAK1136813.1"/>
    </source>
</evidence>
<dbReference type="EMBL" id="JAHYIQ010000001">
    <property type="protein sequence ID" value="KAK1136813.1"/>
    <property type="molecule type" value="Genomic_DNA"/>
</dbReference>
<dbReference type="AlphaFoldDB" id="A0AA40GFA7"/>
<accession>A0AA40GFA7</accession>
<feature type="region of interest" description="Disordered" evidence="1">
    <location>
        <begin position="68"/>
        <end position="103"/>
    </location>
</feature>
<protein>
    <submittedName>
        <fullName evidence="2">Uncharacterized protein</fullName>
    </submittedName>
</protein>
<evidence type="ECO:0000313" key="3">
    <source>
        <dbReference type="Proteomes" id="UP001177670"/>
    </source>
</evidence>
<proteinExistence type="predicted"/>
<comment type="caution">
    <text evidence="2">The sequence shown here is derived from an EMBL/GenBank/DDBJ whole genome shotgun (WGS) entry which is preliminary data.</text>
</comment>
<sequence length="103" mass="11395">MLKLRVHEYRTLGGTGLILDPARQKGEKDDDEVRGTGMFGRNYIFCRQDTFSASRTLASRGYLKTPRSSFARQRAGRRDGIRAAPKGSNPSGSHARVLVPSIT</sequence>
<dbReference type="Proteomes" id="UP001177670">
    <property type="component" value="Unassembled WGS sequence"/>
</dbReference>
<reference evidence="2" key="1">
    <citation type="submission" date="2021-10" db="EMBL/GenBank/DDBJ databases">
        <title>Melipona bicolor Genome sequencing and assembly.</title>
        <authorList>
            <person name="Araujo N.S."/>
            <person name="Arias M.C."/>
        </authorList>
    </citation>
    <scope>NUCLEOTIDE SEQUENCE</scope>
    <source>
        <strain evidence="2">USP_2M_L1-L4_2017</strain>
        <tissue evidence="2">Whole body</tissue>
    </source>
</reference>
<evidence type="ECO:0000256" key="1">
    <source>
        <dbReference type="SAM" id="MobiDB-lite"/>
    </source>
</evidence>
<keyword evidence="3" id="KW-1185">Reference proteome</keyword>
<gene>
    <name evidence="2" type="ORF">K0M31_001349</name>
</gene>